<keyword evidence="1" id="KW-0472">Membrane</keyword>
<dbReference type="EMBL" id="PGOL01001187">
    <property type="protein sequence ID" value="PKI60138.1"/>
    <property type="molecule type" value="Genomic_DNA"/>
</dbReference>
<evidence type="ECO:0000313" key="3">
    <source>
        <dbReference type="Proteomes" id="UP000233551"/>
    </source>
</evidence>
<keyword evidence="3" id="KW-1185">Reference proteome</keyword>
<dbReference type="AlphaFoldDB" id="A0A2I0JV00"/>
<proteinExistence type="predicted"/>
<keyword evidence="1" id="KW-1133">Transmembrane helix</keyword>
<name>A0A2I0JV00_PUNGR</name>
<gene>
    <name evidence="2" type="ORF">CRG98_019482</name>
</gene>
<feature type="transmembrane region" description="Helical" evidence="1">
    <location>
        <begin position="82"/>
        <end position="103"/>
    </location>
</feature>
<keyword evidence="1" id="KW-0812">Transmembrane</keyword>
<comment type="caution">
    <text evidence="2">The sequence shown here is derived from an EMBL/GenBank/DDBJ whole genome shotgun (WGS) entry which is preliminary data.</text>
</comment>
<sequence>MSLSLRTVNALASRVETVESIFNWATHKLLAELLGRPRRKRPAGGGVDWTGPTEIKPMIDRANARVNTWVDEPPEAPEPPPFFVSFSSLAFALVATALVVPTINVMNFDWRGTEYPRERSRRSCDRGRILDRHIEVSFLMVDQKGL</sequence>
<evidence type="ECO:0000256" key="1">
    <source>
        <dbReference type="SAM" id="Phobius"/>
    </source>
</evidence>
<accession>A0A2I0JV00</accession>
<protein>
    <submittedName>
        <fullName evidence="2">Uncharacterized protein</fullName>
    </submittedName>
</protein>
<evidence type="ECO:0000313" key="2">
    <source>
        <dbReference type="EMBL" id="PKI60138.1"/>
    </source>
</evidence>
<organism evidence="2 3">
    <name type="scientific">Punica granatum</name>
    <name type="common">Pomegranate</name>
    <dbReference type="NCBI Taxonomy" id="22663"/>
    <lineage>
        <taxon>Eukaryota</taxon>
        <taxon>Viridiplantae</taxon>
        <taxon>Streptophyta</taxon>
        <taxon>Embryophyta</taxon>
        <taxon>Tracheophyta</taxon>
        <taxon>Spermatophyta</taxon>
        <taxon>Magnoliopsida</taxon>
        <taxon>eudicotyledons</taxon>
        <taxon>Gunneridae</taxon>
        <taxon>Pentapetalae</taxon>
        <taxon>rosids</taxon>
        <taxon>malvids</taxon>
        <taxon>Myrtales</taxon>
        <taxon>Lythraceae</taxon>
        <taxon>Punica</taxon>
    </lineage>
</organism>
<dbReference type="Proteomes" id="UP000233551">
    <property type="component" value="Unassembled WGS sequence"/>
</dbReference>
<reference evidence="2 3" key="1">
    <citation type="submission" date="2017-11" db="EMBL/GenBank/DDBJ databases">
        <title>De-novo sequencing of pomegranate (Punica granatum L.) genome.</title>
        <authorList>
            <person name="Akparov Z."/>
            <person name="Amiraslanov A."/>
            <person name="Hajiyeva S."/>
            <person name="Abbasov M."/>
            <person name="Kaur K."/>
            <person name="Hamwieh A."/>
            <person name="Solovyev V."/>
            <person name="Salamov A."/>
            <person name="Braich B."/>
            <person name="Kosarev P."/>
            <person name="Mahmoud A."/>
            <person name="Hajiyev E."/>
            <person name="Babayeva S."/>
            <person name="Izzatullayeva V."/>
            <person name="Mammadov A."/>
            <person name="Mammadov A."/>
            <person name="Sharifova S."/>
            <person name="Ojaghi J."/>
            <person name="Eynullazada K."/>
            <person name="Bayramov B."/>
            <person name="Abdulazimova A."/>
            <person name="Shahmuradov I."/>
        </authorList>
    </citation>
    <scope>NUCLEOTIDE SEQUENCE [LARGE SCALE GENOMIC DNA]</scope>
    <source>
        <strain evidence="3">cv. AG2017</strain>
        <tissue evidence="2">Leaf</tissue>
    </source>
</reference>